<dbReference type="Proteomes" id="UP000298416">
    <property type="component" value="Unassembled WGS sequence"/>
</dbReference>
<dbReference type="Pfam" id="PF12854">
    <property type="entry name" value="PPR_1"/>
    <property type="match status" value="1"/>
</dbReference>
<evidence type="ECO:0000313" key="4">
    <source>
        <dbReference type="Proteomes" id="UP000298416"/>
    </source>
</evidence>
<evidence type="ECO:0000313" key="3">
    <source>
        <dbReference type="EMBL" id="KAG6399747.1"/>
    </source>
</evidence>
<feature type="repeat" description="PPR" evidence="2">
    <location>
        <begin position="355"/>
        <end position="389"/>
    </location>
</feature>
<dbReference type="PROSITE" id="PS51375">
    <property type="entry name" value="PPR"/>
    <property type="match status" value="10"/>
</dbReference>
<proteinExistence type="predicted"/>
<organism evidence="3">
    <name type="scientific">Salvia splendens</name>
    <name type="common">Scarlet sage</name>
    <dbReference type="NCBI Taxonomy" id="180675"/>
    <lineage>
        <taxon>Eukaryota</taxon>
        <taxon>Viridiplantae</taxon>
        <taxon>Streptophyta</taxon>
        <taxon>Embryophyta</taxon>
        <taxon>Tracheophyta</taxon>
        <taxon>Spermatophyta</taxon>
        <taxon>Magnoliopsida</taxon>
        <taxon>eudicotyledons</taxon>
        <taxon>Gunneridae</taxon>
        <taxon>Pentapetalae</taxon>
        <taxon>asterids</taxon>
        <taxon>lamiids</taxon>
        <taxon>Lamiales</taxon>
        <taxon>Lamiaceae</taxon>
        <taxon>Nepetoideae</taxon>
        <taxon>Mentheae</taxon>
        <taxon>Salviinae</taxon>
        <taxon>Salvia</taxon>
        <taxon>Salvia subgen. Calosphace</taxon>
        <taxon>core Calosphace</taxon>
    </lineage>
</organism>
<feature type="repeat" description="PPR" evidence="2">
    <location>
        <begin position="320"/>
        <end position="354"/>
    </location>
</feature>
<dbReference type="PANTHER" id="PTHR47932:SF34">
    <property type="entry name" value="OS10G0147250 PROTEIN"/>
    <property type="match status" value="1"/>
</dbReference>
<dbReference type="AlphaFoldDB" id="A0A8X8ZC43"/>
<comment type="caution">
    <text evidence="3">The sequence shown here is derived from an EMBL/GenBank/DDBJ whole genome shotgun (WGS) entry which is preliminary data.</text>
</comment>
<dbReference type="InterPro" id="IPR002885">
    <property type="entry name" value="PPR_rpt"/>
</dbReference>
<feature type="repeat" description="PPR" evidence="2">
    <location>
        <begin position="250"/>
        <end position="284"/>
    </location>
</feature>
<evidence type="ECO:0000256" key="1">
    <source>
        <dbReference type="ARBA" id="ARBA00022737"/>
    </source>
</evidence>
<protein>
    <recommendedName>
        <fullName evidence="5">Pentatricopeptide repeat-containing protein</fullName>
    </recommendedName>
</protein>
<dbReference type="InterPro" id="IPR011990">
    <property type="entry name" value="TPR-like_helical_dom_sf"/>
</dbReference>
<dbReference type="NCBIfam" id="TIGR00756">
    <property type="entry name" value="PPR"/>
    <property type="match status" value="7"/>
</dbReference>
<accession>A0A8X8ZC43</accession>
<dbReference type="GO" id="GO:0003729">
    <property type="term" value="F:mRNA binding"/>
    <property type="evidence" value="ECO:0007669"/>
    <property type="project" value="TreeGrafter"/>
</dbReference>
<feature type="repeat" description="PPR" evidence="2">
    <location>
        <begin position="145"/>
        <end position="179"/>
    </location>
</feature>
<feature type="repeat" description="PPR" evidence="2">
    <location>
        <begin position="535"/>
        <end position="569"/>
    </location>
</feature>
<dbReference type="PANTHER" id="PTHR47932">
    <property type="entry name" value="ATPASE EXPRESSION PROTEIN 3"/>
    <property type="match status" value="1"/>
</dbReference>
<sequence length="710" mass="79740">MLAVGISRMIKLEERDLLIRFSRGFSPVAIAEIMVSLQKRQVAFAFFKYAFRDHSDFLVRRGAERSYVLVWREIFSTEMDFYILDALMRSFMNAEMPSCALEVLDRMRGVGGEAAFGLQKVCCMGWTWEAFSWVHLMFESGCTPSFAIFSTFINAFCKEGNIAEANKIFHWMQELGVSPNTVLYNAVMDGYVKAREIGMANVLYEEMRSKGVAPDGVTFNILAAGNEKYGNEQDGNRLLRSFSVMGSVQDSSLPDIHIGGLCWAGRLDEAFELLGFMLEKGISLSVISFNSLILVYSKAGLEDEAFEVYNFMVKVGFTPSAPTYTSLLLGLSKIGRLQEAKSLIYKMIQNGYPISRAAFTVVLDGYIKKGDMMGAQGLWNEMEMLGMAPDVVAVSAFILGLSKGGFVQQAYNMYLKMLSKGLVPNNFVYNSLISGFCNCGELDEALRLELEMRNRGLLPDVITFNIIIKGFCKQGRMKSAMATYMEMLRSLPPKSLVQLAAAISPLLNYGYCKQLDMLNAENLANTMQNSGWGPDITTYNIQIHGYCRSRRMNRAIMMLDELVSAGIVPDTVTYNTLLSGVCRDILDHAMILTGKLLKMGFVPDLVTTNLLLSNLRKHGLPHRTAMWAQKLSEISFEFDEITHKILDRAYNDLEDVESTKEITGKSLFLDLLMYMTYDFIYRNRVFQKMSSNPIGFTDNQSSMNVEAVCS</sequence>
<feature type="repeat" description="PPR" evidence="2">
    <location>
        <begin position="285"/>
        <end position="319"/>
    </location>
</feature>
<dbReference type="Pfam" id="PF01535">
    <property type="entry name" value="PPR"/>
    <property type="match status" value="3"/>
</dbReference>
<evidence type="ECO:0000256" key="2">
    <source>
        <dbReference type="PROSITE-ProRule" id="PRU00708"/>
    </source>
</evidence>
<keyword evidence="4" id="KW-1185">Reference proteome</keyword>
<evidence type="ECO:0008006" key="5">
    <source>
        <dbReference type="Google" id="ProtNLM"/>
    </source>
</evidence>
<feature type="repeat" description="PPR" evidence="2">
    <location>
        <begin position="425"/>
        <end position="459"/>
    </location>
</feature>
<keyword evidence="1" id="KW-0677">Repeat</keyword>
<name>A0A8X8ZC43_SALSN</name>
<reference evidence="3" key="2">
    <citation type="submission" date="2020-08" db="EMBL/GenBank/DDBJ databases">
        <title>Plant Genome Project.</title>
        <authorList>
            <person name="Zhang R.-G."/>
        </authorList>
    </citation>
    <scope>NUCLEOTIDE SEQUENCE</scope>
    <source>
        <strain evidence="3">Huo1</strain>
        <tissue evidence="3">Leaf</tissue>
    </source>
</reference>
<feature type="repeat" description="PPR" evidence="2">
    <location>
        <begin position="180"/>
        <end position="214"/>
    </location>
</feature>
<reference evidence="3" key="1">
    <citation type="submission" date="2018-01" db="EMBL/GenBank/DDBJ databases">
        <authorList>
            <person name="Mao J.F."/>
        </authorList>
    </citation>
    <scope>NUCLEOTIDE SEQUENCE</scope>
    <source>
        <strain evidence="3">Huo1</strain>
        <tissue evidence="3">Leaf</tissue>
    </source>
</reference>
<gene>
    <name evidence="3" type="ORF">SASPL_141230</name>
</gene>
<dbReference type="Pfam" id="PF13041">
    <property type="entry name" value="PPR_2"/>
    <property type="match status" value="4"/>
</dbReference>
<dbReference type="EMBL" id="PNBA02000015">
    <property type="protein sequence ID" value="KAG6399747.1"/>
    <property type="molecule type" value="Genomic_DNA"/>
</dbReference>
<dbReference type="Gene3D" id="1.25.40.10">
    <property type="entry name" value="Tetratricopeptide repeat domain"/>
    <property type="match status" value="5"/>
</dbReference>
<feature type="repeat" description="PPR" evidence="2">
    <location>
        <begin position="390"/>
        <end position="424"/>
    </location>
</feature>
<feature type="repeat" description="PPR" evidence="2">
    <location>
        <begin position="460"/>
        <end position="490"/>
    </location>
</feature>